<organism evidence="6 7">
    <name type="scientific">Drosophila willistoni</name>
    <name type="common">Fruit fly</name>
    <dbReference type="NCBI Taxonomy" id="7260"/>
    <lineage>
        <taxon>Eukaryota</taxon>
        <taxon>Metazoa</taxon>
        <taxon>Ecdysozoa</taxon>
        <taxon>Arthropoda</taxon>
        <taxon>Hexapoda</taxon>
        <taxon>Insecta</taxon>
        <taxon>Pterygota</taxon>
        <taxon>Neoptera</taxon>
        <taxon>Endopterygota</taxon>
        <taxon>Diptera</taxon>
        <taxon>Brachycera</taxon>
        <taxon>Muscomorpha</taxon>
        <taxon>Ephydroidea</taxon>
        <taxon>Drosophilidae</taxon>
        <taxon>Drosophila</taxon>
        <taxon>Sophophora</taxon>
    </lineage>
</organism>
<feature type="compositionally biased region" description="Polar residues" evidence="3">
    <location>
        <begin position="811"/>
        <end position="820"/>
    </location>
</feature>
<keyword evidence="2" id="KW-0175">Coiled coil</keyword>
<evidence type="ECO:0000259" key="4">
    <source>
        <dbReference type="Pfam" id="PF12366"/>
    </source>
</evidence>
<feature type="region of interest" description="Disordered" evidence="3">
    <location>
        <begin position="552"/>
        <end position="575"/>
    </location>
</feature>
<dbReference type="PhylomeDB" id="B4N3V7"/>
<dbReference type="OMA" id="YAHFPFR"/>
<feature type="compositionally biased region" description="Basic residues" evidence="3">
    <location>
        <begin position="821"/>
        <end position="834"/>
    </location>
</feature>
<evidence type="ECO:0000256" key="1">
    <source>
        <dbReference type="ARBA" id="ARBA00024332"/>
    </source>
</evidence>
<dbReference type="Pfam" id="PF15927">
    <property type="entry name" value="Casc1_N"/>
    <property type="match status" value="1"/>
</dbReference>
<feature type="region of interest" description="Disordered" evidence="3">
    <location>
        <begin position="811"/>
        <end position="850"/>
    </location>
</feature>
<dbReference type="STRING" id="7260.B4N3V7"/>
<comment type="similarity">
    <text evidence="1">Belongs to the DNAI7 family.</text>
</comment>
<evidence type="ECO:0000256" key="2">
    <source>
        <dbReference type="SAM" id="Coils"/>
    </source>
</evidence>
<reference evidence="6 7" key="1">
    <citation type="journal article" date="2007" name="Nature">
        <title>Evolution of genes and genomes on the Drosophila phylogeny.</title>
        <authorList>
            <consortium name="Drosophila 12 Genomes Consortium"/>
            <person name="Clark A.G."/>
            <person name="Eisen M.B."/>
            <person name="Smith D.R."/>
            <person name="Bergman C.M."/>
            <person name="Oliver B."/>
            <person name="Markow T.A."/>
            <person name="Kaufman T.C."/>
            <person name="Kellis M."/>
            <person name="Gelbart W."/>
            <person name="Iyer V.N."/>
            <person name="Pollard D.A."/>
            <person name="Sackton T.B."/>
            <person name="Larracuente A.M."/>
            <person name="Singh N.D."/>
            <person name="Abad J.P."/>
            <person name="Abt D.N."/>
            <person name="Adryan B."/>
            <person name="Aguade M."/>
            <person name="Akashi H."/>
            <person name="Anderson W.W."/>
            <person name="Aquadro C.F."/>
            <person name="Ardell D.H."/>
            <person name="Arguello R."/>
            <person name="Artieri C.G."/>
            <person name="Barbash D.A."/>
            <person name="Barker D."/>
            <person name="Barsanti P."/>
            <person name="Batterham P."/>
            <person name="Batzoglou S."/>
            <person name="Begun D."/>
            <person name="Bhutkar A."/>
            <person name="Blanco E."/>
            <person name="Bosak S.A."/>
            <person name="Bradley R.K."/>
            <person name="Brand A.D."/>
            <person name="Brent M.R."/>
            <person name="Brooks A.N."/>
            <person name="Brown R.H."/>
            <person name="Butlin R.K."/>
            <person name="Caggese C."/>
            <person name="Calvi B.R."/>
            <person name="Bernardo de Carvalho A."/>
            <person name="Caspi A."/>
            <person name="Castrezana S."/>
            <person name="Celniker S.E."/>
            <person name="Chang J.L."/>
            <person name="Chapple C."/>
            <person name="Chatterji S."/>
            <person name="Chinwalla A."/>
            <person name="Civetta A."/>
            <person name="Clifton S.W."/>
            <person name="Comeron J.M."/>
            <person name="Costello J.C."/>
            <person name="Coyne J.A."/>
            <person name="Daub J."/>
            <person name="David R.G."/>
            <person name="Delcher A.L."/>
            <person name="Delehaunty K."/>
            <person name="Do C.B."/>
            <person name="Ebling H."/>
            <person name="Edwards K."/>
            <person name="Eickbush T."/>
            <person name="Evans J.D."/>
            <person name="Filipski A."/>
            <person name="Findeiss S."/>
            <person name="Freyhult E."/>
            <person name="Fulton L."/>
            <person name="Fulton R."/>
            <person name="Garcia A.C."/>
            <person name="Gardiner A."/>
            <person name="Garfield D.A."/>
            <person name="Garvin B.E."/>
            <person name="Gibson G."/>
            <person name="Gilbert D."/>
            <person name="Gnerre S."/>
            <person name="Godfrey J."/>
            <person name="Good R."/>
            <person name="Gotea V."/>
            <person name="Gravely B."/>
            <person name="Greenberg A.J."/>
            <person name="Griffiths-Jones S."/>
            <person name="Gross S."/>
            <person name="Guigo R."/>
            <person name="Gustafson E.A."/>
            <person name="Haerty W."/>
            <person name="Hahn M.W."/>
            <person name="Halligan D.L."/>
            <person name="Halpern A.L."/>
            <person name="Halter G.M."/>
            <person name="Han M.V."/>
            <person name="Heger A."/>
            <person name="Hillier L."/>
            <person name="Hinrichs A.S."/>
            <person name="Holmes I."/>
            <person name="Hoskins R.A."/>
            <person name="Hubisz M.J."/>
            <person name="Hultmark D."/>
            <person name="Huntley M.A."/>
            <person name="Jaffe D.B."/>
            <person name="Jagadeeshan S."/>
            <person name="Jeck W.R."/>
            <person name="Johnson J."/>
            <person name="Jones C.D."/>
            <person name="Jordan W.C."/>
            <person name="Karpen G.H."/>
            <person name="Kataoka E."/>
            <person name="Keightley P.D."/>
            <person name="Kheradpour P."/>
            <person name="Kirkness E.F."/>
            <person name="Koerich L.B."/>
            <person name="Kristiansen K."/>
            <person name="Kudrna D."/>
            <person name="Kulathinal R.J."/>
            <person name="Kumar S."/>
            <person name="Kwok R."/>
            <person name="Lander E."/>
            <person name="Langley C.H."/>
            <person name="Lapoint R."/>
            <person name="Lazzaro B.P."/>
            <person name="Lee S.J."/>
            <person name="Levesque L."/>
            <person name="Li R."/>
            <person name="Lin C.F."/>
            <person name="Lin M.F."/>
            <person name="Lindblad-Toh K."/>
            <person name="Llopart A."/>
            <person name="Long M."/>
            <person name="Low L."/>
            <person name="Lozovsky E."/>
            <person name="Lu J."/>
            <person name="Luo M."/>
            <person name="Machado C.A."/>
            <person name="Makalowski W."/>
            <person name="Marzo M."/>
            <person name="Matsuda M."/>
            <person name="Matzkin L."/>
            <person name="McAllister B."/>
            <person name="McBride C.S."/>
            <person name="McKernan B."/>
            <person name="McKernan K."/>
            <person name="Mendez-Lago M."/>
            <person name="Minx P."/>
            <person name="Mollenhauer M.U."/>
            <person name="Montooth K."/>
            <person name="Mount S.M."/>
            <person name="Mu X."/>
            <person name="Myers E."/>
            <person name="Negre B."/>
            <person name="Newfeld S."/>
            <person name="Nielsen R."/>
            <person name="Noor M.A."/>
            <person name="O'Grady P."/>
            <person name="Pachter L."/>
            <person name="Papaceit M."/>
            <person name="Parisi M.J."/>
            <person name="Parisi M."/>
            <person name="Parts L."/>
            <person name="Pedersen J.S."/>
            <person name="Pesole G."/>
            <person name="Phillippy A.M."/>
            <person name="Ponting C.P."/>
            <person name="Pop M."/>
            <person name="Porcelli D."/>
            <person name="Powell J.R."/>
            <person name="Prohaska S."/>
            <person name="Pruitt K."/>
            <person name="Puig M."/>
            <person name="Quesneville H."/>
            <person name="Ram K.R."/>
            <person name="Rand D."/>
            <person name="Rasmussen M.D."/>
            <person name="Reed L.K."/>
            <person name="Reenan R."/>
            <person name="Reily A."/>
            <person name="Remington K.A."/>
            <person name="Rieger T.T."/>
            <person name="Ritchie M.G."/>
            <person name="Robin C."/>
            <person name="Rogers Y.H."/>
            <person name="Rohde C."/>
            <person name="Rozas J."/>
            <person name="Rubenfield M.J."/>
            <person name="Ruiz A."/>
            <person name="Russo S."/>
            <person name="Salzberg S.L."/>
            <person name="Sanchez-Gracia A."/>
            <person name="Saranga D.J."/>
            <person name="Sato H."/>
            <person name="Schaeffer S.W."/>
            <person name="Schatz M.C."/>
            <person name="Schlenke T."/>
            <person name="Schwartz R."/>
            <person name="Segarra C."/>
            <person name="Singh R.S."/>
            <person name="Sirot L."/>
            <person name="Sirota M."/>
            <person name="Sisneros N.B."/>
            <person name="Smith C.D."/>
            <person name="Smith T.F."/>
            <person name="Spieth J."/>
            <person name="Stage D.E."/>
            <person name="Stark A."/>
            <person name="Stephan W."/>
            <person name="Strausberg R.L."/>
            <person name="Strempel S."/>
            <person name="Sturgill D."/>
            <person name="Sutton G."/>
            <person name="Sutton G.G."/>
            <person name="Tao W."/>
            <person name="Teichmann S."/>
            <person name="Tobari Y.N."/>
            <person name="Tomimura Y."/>
            <person name="Tsolas J.M."/>
            <person name="Valente V.L."/>
            <person name="Venter E."/>
            <person name="Venter J.C."/>
            <person name="Vicario S."/>
            <person name="Vieira F.G."/>
            <person name="Vilella A.J."/>
            <person name="Villasante A."/>
            <person name="Walenz B."/>
            <person name="Wang J."/>
            <person name="Wasserman M."/>
            <person name="Watts T."/>
            <person name="Wilson D."/>
            <person name="Wilson R.K."/>
            <person name="Wing R.A."/>
            <person name="Wolfner M.F."/>
            <person name="Wong A."/>
            <person name="Wong G.K."/>
            <person name="Wu C.I."/>
            <person name="Wu G."/>
            <person name="Yamamoto D."/>
            <person name="Yang H.P."/>
            <person name="Yang S.P."/>
            <person name="Yorke J.A."/>
            <person name="Yoshida K."/>
            <person name="Zdobnov E."/>
            <person name="Zhang P."/>
            <person name="Zhang Y."/>
            <person name="Zimin A.V."/>
            <person name="Baldwin J."/>
            <person name="Abdouelleil A."/>
            <person name="Abdulkadir J."/>
            <person name="Abebe A."/>
            <person name="Abera B."/>
            <person name="Abreu J."/>
            <person name="Acer S.C."/>
            <person name="Aftuck L."/>
            <person name="Alexander A."/>
            <person name="An P."/>
            <person name="Anderson E."/>
            <person name="Anderson S."/>
            <person name="Arachi H."/>
            <person name="Azer M."/>
            <person name="Bachantsang P."/>
            <person name="Barry A."/>
            <person name="Bayul T."/>
            <person name="Berlin A."/>
            <person name="Bessette D."/>
            <person name="Bloom T."/>
            <person name="Blye J."/>
            <person name="Boguslavskiy L."/>
            <person name="Bonnet C."/>
            <person name="Boukhgalter B."/>
            <person name="Bourzgui I."/>
            <person name="Brown A."/>
            <person name="Cahill P."/>
            <person name="Channer S."/>
            <person name="Cheshatsang Y."/>
            <person name="Chuda L."/>
            <person name="Citroen M."/>
            <person name="Collymore A."/>
            <person name="Cooke P."/>
            <person name="Costello M."/>
            <person name="D'Aco K."/>
            <person name="Daza R."/>
            <person name="De Haan G."/>
            <person name="DeGray S."/>
            <person name="DeMaso C."/>
            <person name="Dhargay N."/>
            <person name="Dooley K."/>
            <person name="Dooley E."/>
            <person name="Doricent M."/>
            <person name="Dorje P."/>
            <person name="Dorjee K."/>
            <person name="Dupes A."/>
            <person name="Elong R."/>
            <person name="Falk J."/>
            <person name="Farina A."/>
            <person name="Faro S."/>
            <person name="Ferguson D."/>
            <person name="Fisher S."/>
            <person name="Foley C.D."/>
            <person name="Franke A."/>
            <person name="Friedrich D."/>
            <person name="Gadbois L."/>
            <person name="Gearin G."/>
            <person name="Gearin C.R."/>
            <person name="Giannoukos G."/>
            <person name="Goode T."/>
            <person name="Graham J."/>
            <person name="Grandbois E."/>
            <person name="Grewal S."/>
            <person name="Gyaltsen K."/>
            <person name="Hafez N."/>
            <person name="Hagos B."/>
            <person name="Hall J."/>
            <person name="Henson C."/>
            <person name="Hollinger A."/>
            <person name="Honan T."/>
            <person name="Huard M.D."/>
            <person name="Hughes L."/>
            <person name="Hurhula B."/>
            <person name="Husby M.E."/>
            <person name="Kamat A."/>
            <person name="Kanga B."/>
            <person name="Kashin S."/>
            <person name="Khazanovich D."/>
            <person name="Kisner P."/>
            <person name="Lance K."/>
            <person name="Lara M."/>
            <person name="Lee W."/>
            <person name="Lennon N."/>
            <person name="Letendre F."/>
            <person name="LeVine R."/>
            <person name="Lipovsky A."/>
            <person name="Liu X."/>
            <person name="Liu J."/>
            <person name="Liu S."/>
            <person name="Lokyitsang T."/>
            <person name="Lokyitsang Y."/>
            <person name="Lubonja R."/>
            <person name="Lui A."/>
            <person name="MacDonald P."/>
            <person name="Magnisalis V."/>
            <person name="Maru K."/>
            <person name="Matthews C."/>
            <person name="McCusker W."/>
            <person name="McDonough S."/>
            <person name="Mehta T."/>
            <person name="Meldrim J."/>
            <person name="Meneus L."/>
            <person name="Mihai O."/>
            <person name="Mihalev A."/>
            <person name="Mihova T."/>
            <person name="Mittelman R."/>
            <person name="Mlenga V."/>
            <person name="Montmayeur A."/>
            <person name="Mulrain L."/>
            <person name="Navidi A."/>
            <person name="Naylor J."/>
            <person name="Negash T."/>
            <person name="Nguyen T."/>
            <person name="Nguyen N."/>
            <person name="Nicol R."/>
            <person name="Norbu C."/>
            <person name="Norbu N."/>
            <person name="Novod N."/>
            <person name="O'Neill B."/>
            <person name="Osman S."/>
            <person name="Markiewicz E."/>
            <person name="Oyono O.L."/>
            <person name="Patti C."/>
            <person name="Phunkhang P."/>
            <person name="Pierre F."/>
            <person name="Priest M."/>
            <person name="Raghuraman S."/>
            <person name="Rege F."/>
            <person name="Reyes R."/>
            <person name="Rise C."/>
            <person name="Rogov P."/>
            <person name="Ross K."/>
            <person name="Ryan E."/>
            <person name="Settipalli S."/>
            <person name="Shea T."/>
            <person name="Sherpa N."/>
            <person name="Shi L."/>
            <person name="Shih D."/>
            <person name="Sparrow T."/>
            <person name="Spaulding J."/>
            <person name="Stalker J."/>
            <person name="Stange-Thomann N."/>
            <person name="Stavropoulos S."/>
            <person name="Stone C."/>
            <person name="Strader C."/>
            <person name="Tesfaye S."/>
            <person name="Thomson T."/>
            <person name="Thoulutsang Y."/>
            <person name="Thoulutsang D."/>
            <person name="Topham K."/>
            <person name="Topping I."/>
            <person name="Tsamla T."/>
            <person name="Vassiliev H."/>
            <person name="Vo A."/>
            <person name="Wangchuk T."/>
            <person name="Wangdi T."/>
            <person name="Weiand M."/>
            <person name="Wilkinson J."/>
            <person name="Wilson A."/>
            <person name="Yadav S."/>
            <person name="Young G."/>
            <person name="Yu Q."/>
            <person name="Zembek L."/>
            <person name="Zhong D."/>
            <person name="Zimmer A."/>
            <person name="Zwirko Z."/>
            <person name="Jaffe D.B."/>
            <person name="Alvarez P."/>
            <person name="Brockman W."/>
            <person name="Butler J."/>
            <person name="Chin C."/>
            <person name="Gnerre S."/>
            <person name="Grabherr M."/>
            <person name="Kleber M."/>
            <person name="Mauceli E."/>
            <person name="MacCallum I."/>
        </authorList>
    </citation>
    <scope>NUCLEOTIDE SEQUENCE [LARGE SCALE GENOMIC DNA]</scope>
    <source>
        <strain evidence="7">Tucson 14030-0811.24</strain>
    </source>
</reference>
<gene>
    <name evidence="6" type="primary">Dwil\GK13466</name>
    <name evidence="6" type="ORF">Dwil_GK13466</name>
</gene>
<dbReference type="InterPro" id="IPR023247">
    <property type="entry name" value="IC97/Dnai7-like"/>
</dbReference>
<proteinExistence type="inferred from homology"/>
<dbReference type="GO" id="GO:0008017">
    <property type="term" value="F:microtubule binding"/>
    <property type="evidence" value="ECO:0007669"/>
    <property type="project" value="TreeGrafter"/>
</dbReference>
<dbReference type="PANTHER" id="PTHR20929:SF11">
    <property type="entry name" value="DYNEIN AXONEMAL INTERMEDIATE CHAIN 7"/>
    <property type="match status" value="1"/>
</dbReference>
<evidence type="ECO:0000313" key="6">
    <source>
        <dbReference type="EMBL" id="EDW79312.1"/>
    </source>
</evidence>
<dbReference type="InterPro" id="IPR031826">
    <property type="entry name" value="IC97/Casc1_N"/>
</dbReference>
<dbReference type="InParanoid" id="B4N3V7"/>
<feature type="region of interest" description="Disordered" evidence="3">
    <location>
        <begin position="341"/>
        <end position="366"/>
    </location>
</feature>
<feature type="domain" description="IC97/Casc1 N-terminal" evidence="5">
    <location>
        <begin position="19"/>
        <end position="212"/>
    </location>
</feature>
<dbReference type="GO" id="GO:0048487">
    <property type="term" value="F:beta-tubulin binding"/>
    <property type="evidence" value="ECO:0007669"/>
    <property type="project" value="TreeGrafter"/>
</dbReference>
<dbReference type="HOGENOM" id="CLU_009577_0_0_1"/>
<feature type="domain" description="CASC1 C-terminal" evidence="4">
    <location>
        <begin position="909"/>
        <end position="1130"/>
    </location>
</feature>
<dbReference type="eggNOG" id="ENOG502T81V">
    <property type="taxonomic scope" value="Eukaryota"/>
</dbReference>
<evidence type="ECO:0000313" key="7">
    <source>
        <dbReference type="Proteomes" id="UP000007798"/>
    </source>
</evidence>
<dbReference type="InterPro" id="IPR022110">
    <property type="entry name" value="CASC1_C"/>
</dbReference>
<keyword evidence="7" id="KW-1185">Reference proteome</keyword>
<accession>B4N3V7</accession>
<dbReference type="Pfam" id="PF12366">
    <property type="entry name" value="Casc1_C"/>
    <property type="match status" value="1"/>
</dbReference>
<dbReference type="EMBL" id="CH964095">
    <property type="protein sequence ID" value="EDW79312.1"/>
    <property type="molecule type" value="Genomic_DNA"/>
</dbReference>
<dbReference type="OrthoDB" id="7737418at2759"/>
<dbReference type="Proteomes" id="UP000007798">
    <property type="component" value="Unassembled WGS sequence"/>
</dbReference>
<dbReference type="AlphaFoldDB" id="B4N3V7"/>
<evidence type="ECO:0000259" key="5">
    <source>
        <dbReference type="Pfam" id="PF15927"/>
    </source>
</evidence>
<dbReference type="FunCoup" id="B4N3V7">
    <property type="interactions" value="4"/>
</dbReference>
<evidence type="ECO:0000256" key="3">
    <source>
        <dbReference type="SAM" id="MobiDB-lite"/>
    </source>
</evidence>
<dbReference type="PANTHER" id="PTHR20929">
    <property type="entry name" value="LUNG ADENOMA SUSCEPTIBILITY 1-RELATED"/>
    <property type="match status" value="1"/>
</dbReference>
<feature type="coiled-coil region" evidence="2">
    <location>
        <begin position="305"/>
        <end position="339"/>
    </location>
</feature>
<name>B4N3V7_DROWI</name>
<evidence type="ECO:0008006" key="8">
    <source>
        <dbReference type="Google" id="ProtNLM"/>
    </source>
</evidence>
<protein>
    <recommendedName>
        <fullName evidence="8">Axonemal 84 kDa protein</fullName>
    </recommendedName>
</protein>
<sequence length="1178" mass="137978">MVKRLKVSEDTSTLKLITEEEWSIREQRHLQRLQDIKICLGFISDAQNDHTALLEKHRQNERWTHYLDCDGLPRPEWPPEIRSFLAQMRYEEAKNEDEVVNWTLSVNERSILSQNIFRKDLTWKTLAAIRPNIGKLYDICVQRILEMVLRIDRVLLNELEMVHISEERAAEMLQMRHELHEEIHILFDKLTYRIICAPSAYMAYNDCTVAVYCYKAVDYNFQIWCIKDVPIRFPHLDIPVMVANLEGLGVSLQMPFSILGDNLTLQCVHTFFDPYSEKAKSHDVEIETDTSNISSGMVDIEDCLIAEWLKQVEIQEEVIAKMESKMQQYEDAMSILQAKESATGKNKEDANKAKALRAPKQPQGLPEGMIPDPHHIFLDHEEQQFIDFLNDSFHPSKLDLRPDEINLREFLILGGIFSLAFVRKPKHTDYEKFNITLHEDGRVVYIRQEVRIGNESEDDEEEHFGPLLASMSQQLTRRETTRSTRSRLQLAEMEADAKIRLNDDELPFFFVTFKLPRELFLWGEPVACQFVEEEEEIIELEEEMLPPEPDRIRHKKKKSKAVSIRNTDTTTDESGERVLISKGKQPQPAERVEYHRPKPTVIMRVRAEPSNIYRPSVLEMLRRSTLNKEIVPGTNLANFEMTGHKLNNLQLRNIQRHCVPRIISSFKLPFEFKEEYLHEVSAKKVQGPMLMMRQQAEKEVDNKANDAEFFFNYEDQSAPERLYPVLKKRERISYHRNPFVRVHILGQDDSDEDEDDGDLQYKEPTMYGILKQLEDIEGQYTTNYKKIMDQPMFVVKKQVTKQSIDATIVSSGHEAPSTTRSKSKVPARRSKLHLLSKSGPADTGSGRNTETMENTLNNEMDLKDVDTISIKASTDLFRKSNRKPEYNLSDNEDDDIYSTRERPSLERPKVIHWTTKYIQRTELDRDNLIVTVRTDRVGLFGFAFKRYAHFPFRHWCMEPSEENANEIVFTLDTFHVRVVLYISNKGIRGYVTDLTKEYTAKPVKYMTIEEPIFDFGDFRKRFQEKNVNIFAEHDAKFYIENGYYSLKMLALELHVYDAMAIHCKMIKFFRSEWNRLATRRNIVLCLRNPKDPNEGAEVTCRVTPDNSTFVEVSELCSDDLDVFKLHYQPTWRNIGNYSDLHQLINSMYPHATDIRNRDPKLIYYIRKLLLELRPLSYS</sequence>